<sequence>MTGGRPVGRSGVAATGAPVRDAPVRDAPLPKAGDLVQVTRAASVQFVEPIRCRVVRVLDWITYDGWVWLDVYQLDGKGDAVARRSIFVRPGGLRVLRPAPAPRPDPGRRATGSGAASRRVVPNPGQRS</sequence>
<dbReference type="Proteomes" id="UP000199375">
    <property type="component" value="Unassembled WGS sequence"/>
</dbReference>
<reference evidence="2 3" key="1">
    <citation type="submission" date="2016-06" db="EMBL/GenBank/DDBJ databases">
        <authorList>
            <person name="Kjaerup R.B."/>
            <person name="Dalgaard T.S."/>
            <person name="Juul-Madsen H.R."/>
        </authorList>
    </citation>
    <scope>NUCLEOTIDE SEQUENCE [LARGE SCALE GENOMIC DNA]</scope>
    <source>
        <strain evidence="2 3">DSM 45626</strain>
    </source>
</reference>
<name>A0A1C4WGD1_9ACTN</name>
<evidence type="ECO:0000313" key="2">
    <source>
        <dbReference type="EMBL" id="SCE95277.1"/>
    </source>
</evidence>
<feature type="region of interest" description="Disordered" evidence="1">
    <location>
        <begin position="1"/>
        <end position="30"/>
    </location>
</feature>
<dbReference type="EMBL" id="FMCW01000015">
    <property type="protein sequence ID" value="SCE95277.1"/>
    <property type="molecule type" value="Genomic_DNA"/>
</dbReference>
<organism evidence="2 3">
    <name type="scientific">Micromonospora haikouensis</name>
    <dbReference type="NCBI Taxonomy" id="686309"/>
    <lineage>
        <taxon>Bacteria</taxon>
        <taxon>Bacillati</taxon>
        <taxon>Actinomycetota</taxon>
        <taxon>Actinomycetes</taxon>
        <taxon>Micromonosporales</taxon>
        <taxon>Micromonosporaceae</taxon>
        <taxon>Micromonospora</taxon>
    </lineage>
</organism>
<feature type="compositionally biased region" description="Low complexity" evidence="1">
    <location>
        <begin position="109"/>
        <end position="119"/>
    </location>
</feature>
<feature type="region of interest" description="Disordered" evidence="1">
    <location>
        <begin position="95"/>
        <end position="128"/>
    </location>
</feature>
<proteinExistence type="predicted"/>
<protein>
    <submittedName>
        <fullName evidence="2">Uncharacterized protein</fullName>
    </submittedName>
</protein>
<evidence type="ECO:0000313" key="3">
    <source>
        <dbReference type="Proteomes" id="UP000199375"/>
    </source>
</evidence>
<accession>A0A1C4WGD1</accession>
<gene>
    <name evidence="2" type="ORF">GA0070558_115100</name>
</gene>
<evidence type="ECO:0000256" key="1">
    <source>
        <dbReference type="SAM" id="MobiDB-lite"/>
    </source>
</evidence>
<dbReference type="AlphaFoldDB" id="A0A1C4WGD1"/>